<dbReference type="GO" id="GO:0031956">
    <property type="term" value="F:medium-chain fatty acid-CoA ligase activity"/>
    <property type="evidence" value="ECO:0007669"/>
    <property type="project" value="TreeGrafter"/>
</dbReference>
<name>A0A857JMC4_9ALTE</name>
<organism evidence="4 5">
    <name type="scientific">Paraglaciecola mesophila</name>
    <dbReference type="NCBI Taxonomy" id="197222"/>
    <lineage>
        <taxon>Bacteria</taxon>
        <taxon>Pseudomonadati</taxon>
        <taxon>Pseudomonadota</taxon>
        <taxon>Gammaproteobacteria</taxon>
        <taxon>Alteromonadales</taxon>
        <taxon>Alteromonadaceae</taxon>
        <taxon>Paraglaciecola</taxon>
    </lineage>
</organism>
<dbReference type="GO" id="GO:0006631">
    <property type="term" value="P:fatty acid metabolic process"/>
    <property type="evidence" value="ECO:0007669"/>
    <property type="project" value="TreeGrafter"/>
</dbReference>
<dbReference type="Gene3D" id="3.30.300.30">
    <property type="match status" value="1"/>
</dbReference>
<dbReference type="InterPro" id="IPR020845">
    <property type="entry name" value="AMP-binding_CS"/>
</dbReference>
<dbReference type="SUPFAM" id="SSF56801">
    <property type="entry name" value="Acetyl-CoA synthetase-like"/>
    <property type="match status" value="1"/>
</dbReference>
<evidence type="ECO:0000313" key="4">
    <source>
        <dbReference type="EMBL" id="QHJ12127.1"/>
    </source>
</evidence>
<dbReference type="OrthoDB" id="7055148at2"/>
<evidence type="ECO:0000259" key="3">
    <source>
        <dbReference type="Pfam" id="PF13193"/>
    </source>
</evidence>
<dbReference type="InterPro" id="IPR025110">
    <property type="entry name" value="AMP-bd_C"/>
</dbReference>
<dbReference type="InterPro" id="IPR045851">
    <property type="entry name" value="AMP-bd_C_sf"/>
</dbReference>
<gene>
    <name evidence="4" type="ORF">FX988_02378</name>
</gene>
<reference evidence="4 5" key="1">
    <citation type="submission" date="2019-12" db="EMBL/GenBank/DDBJ databases">
        <title>Genome sequencing and assembly of endphytes of Porphyra tenera.</title>
        <authorList>
            <person name="Park J.M."/>
            <person name="Shin R."/>
            <person name="Jo S.H."/>
        </authorList>
    </citation>
    <scope>NUCLEOTIDE SEQUENCE [LARGE SCALE GENOMIC DNA]</scope>
    <source>
        <strain evidence="4 5">GPM4</strain>
    </source>
</reference>
<dbReference type="InterPro" id="IPR000873">
    <property type="entry name" value="AMP-dep_synth/lig_dom"/>
</dbReference>
<keyword evidence="4" id="KW-0436">Ligase</keyword>
<feature type="domain" description="AMP-binding enzyme C-terminal" evidence="3">
    <location>
        <begin position="364"/>
        <end position="437"/>
    </location>
</feature>
<dbReference type="Pfam" id="PF00501">
    <property type="entry name" value="AMP-binding"/>
    <property type="match status" value="1"/>
</dbReference>
<proteinExistence type="inferred from homology"/>
<dbReference type="PROSITE" id="PS00455">
    <property type="entry name" value="AMP_BINDING"/>
    <property type="match status" value="1"/>
</dbReference>
<dbReference type="Pfam" id="PF13193">
    <property type="entry name" value="AMP-binding_C"/>
    <property type="match status" value="1"/>
</dbReference>
<evidence type="ECO:0000256" key="1">
    <source>
        <dbReference type="ARBA" id="ARBA00006432"/>
    </source>
</evidence>
<dbReference type="Proteomes" id="UP000464524">
    <property type="component" value="Chromosome"/>
</dbReference>
<dbReference type="InterPro" id="IPR042099">
    <property type="entry name" value="ANL_N_sf"/>
</dbReference>
<evidence type="ECO:0000259" key="2">
    <source>
        <dbReference type="Pfam" id="PF00501"/>
    </source>
</evidence>
<evidence type="ECO:0000313" key="5">
    <source>
        <dbReference type="Proteomes" id="UP000464524"/>
    </source>
</evidence>
<accession>A0A857JMC4</accession>
<dbReference type="PANTHER" id="PTHR43201">
    <property type="entry name" value="ACYL-COA SYNTHETASE"/>
    <property type="match status" value="1"/>
</dbReference>
<dbReference type="EC" id="6.2.1.41" evidence="4"/>
<comment type="similarity">
    <text evidence="1">Belongs to the ATP-dependent AMP-binding enzyme family.</text>
</comment>
<protein>
    <submittedName>
        <fullName evidence="4">3-[(3aS,4S,7aS)-7a-methyl-1, 5-dioxo-octahydro-1H-inden-4-yl]propanoyl:CoA ligase</fullName>
        <ecNumber evidence="4">6.2.1.41</ecNumber>
    </submittedName>
</protein>
<dbReference type="AlphaFoldDB" id="A0A857JMC4"/>
<dbReference type="KEGG" id="pmes:FX988_02378"/>
<dbReference type="RefSeq" id="WP_160180037.1">
    <property type="nucleotide sequence ID" value="NZ_CP047656.1"/>
</dbReference>
<dbReference type="PANTHER" id="PTHR43201:SF8">
    <property type="entry name" value="ACYL-COA SYNTHETASE FAMILY MEMBER 3"/>
    <property type="match status" value="1"/>
</dbReference>
<dbReference type="Gene3D" id="3.40.50.12780">
    <property type="entry name" value="N-terminal domain of ligase-like"/>
    <property type="match status" value="1"/>
</dbReference>
<dbReference type="EMBL" id="CP047656">
    <property type="protein sequence ID" value="QHJ12127.1"/>
    <property type="molecule type" value="Genomic_DNA"/>
</dbReference>
<keyword evidence="5" id="KW-1185">Reference proteome</keyword>
<feature type="domain" description="AMP-dependent synthetase/ligase" evidence="2">
    <location>
        <begin position="123"/>
        <end position="317"/>
    </location>
</feature>
<dbReference type="CDD" id="cd04433">
    <property type="entry name" value="AFD_class_I"/>
    <property type="match status" value="1"/>
</dbReference>
<sequence>MTVQFLLDKMAALKDQEAVAVGRNVITYGQLLTKYHDWLEWIKTEKIQQGEVVSIKSDYSADSISLFLALTHNRNIIVPLSNDSKAHFDTFCDIAQNQYDIILGDGPVSLVRTNNQPDHELYKVLHKRNQPGLVLFSSGSTGKSKAIFHDLSQLLHKFTVPRKMMRTLAFLQFDHIGGVNTLLYTLANGGTAVVPAKRTPESVCEAIDTHQVEVLPTSPTFINLLLLSGAADDADLSSLKLITYGTETMPDSTLAAITARFPETKLLQTYGLSEVGILRSKSRDSKSLWVKVGGAEFETKIIEGRLWIKSESAMLGYLNAPSPFDEEGFLDTGDQVEQDGEWIKILGRQSEIINVGGEKVYPAEVESVVLEMAGVEDAAVYSLPHAITGMIVAIEIKLDTDETLTEFKTRLRQHCSDRLQAYKIPRKITLIDNYTHNARFKRMRKRS</sequence>